<reference evidence="2" key="2">
    <citation type="submission" date="2004-02" db="EMBL/GenBank/DDBJ databases">
        <authorList>
            <consortium name="Genoscope"/>
            <consortium name="Whitehead Institute Centre for Genome Research"/>
        </authorList>
    </citation>
    <scope>NUCLEOTIDE SEQUENCE</scope>
</reference>
<organism evidence="2">
    <name type="scientific">Tetraodon nigroviridis</name>
    <name type="common">Spotted green pufferfish</name>
    <name type="synonym">Chelonodon nigroviridis</name>
    <dbReference type="NCBI Taxonomy" id="99883"/>
    <lineage>
        <taxon>Eukaryota</taxon>
        <taxon>Metazoa</taxon>
        <taxon>Chordata</taxon>
        <taxon>Craniata</taxon>
        <taxon>Vertebrata</taxon>
        <taxon>Euteleostomi</taxon>
        <taxon>Actinopterygii</taxon>
        <taxon>Neopterygii</taxon>
        <taxon>Teleostei</taxon>
        <taxon>Neoteleostei</taxon>
        <taxon>Acanthomorphata</taxon>
        <taxon>Eupercaria</taxon>
        <taxon>Tetraodontiformes</taxon>
        <taxon>Tetradontoidea</taxon>
        <taxon>Tetraodontidae</taxon>
        <taxon>Tetraodon</taxon>
    </lineage>
</organism>
<dbReference type="KEGG" id="tng:GSTEN00036087G001"/>
<accession>Q4RBM3</accession>
<dbReference type="InterPro" id="IPR002110">
    <property type="entry name" value="Ankyrin_rpt"/>
</dbReference>
<name>Q4RBM3_TETNG</name>
<dbReference type="OrthoDB" id="20872at2759"/>
<reference evidence="2" key="1">
    <citation type="journal article" date="2004" name="Nature">
        <title>Genome duplication in the teleost fish Tetraodon nigroviridis reveals the early vertebrate proto-karyotype.</title>
        <authorList>
            <person name="Jaillon O."/>
            <person name="Aury J.-M."/>
            <person name="Brunet F."/>
            <person name="Petit J.-L."/>
            <person name="Stange-Thomann N."/>
            <person name="Mauceli E."/>
            <person name="Bouneau L."/>
            <person name="Fischer C."/>
            <person name="Ozouf-Costaz C."/>
            <person name="Bernot A."/>
            <person name="Nicaud S."/>
            <person name="Jaffe D."/>
            <person name="Fisher S."/>
            <person name="Lutfalla G."/>
            <person name="Dossat C."/>
            <person name="Segurens B."/>
            <person name="Dasilva C."/>
            <person name="Salanoubat M."/>
            <person name="Levy M."/>
            <person name="Boudet N."/>
            <person name="Castellano S."/>
            <person name="Anthouard V."/>
            <person name="Jubin C."/>
            <person name="Castelli V."/>
            <person name="Katinka M."/>
            <person name="Vacherie B."/>
            <person name="Biemont C."/>
            <person name="Skalli Z."/>
            <person name="Cattolico L."/>
            <person name="Poulain J."/>
            <person name="De Berardinis V."/>
            <person name="Cruaud C."/>
            <person name="Duprat S."/>
            <person name="Brottier P."/>
            <person name="Coutanceau J.-P."/>
            <person name="Gouzy J."/>
            <person name="Parra G."/>
            <person name="Lardier G."/>
            <person name="Chapple C."/>
            <person name="McKernan K.J."/>
            <person name="McEwan P."/>
            <person name="Bosak S."/>
            <person name="Kellis M."/>
            <person name="Volff J.-N."/>
            <person name="Guigo R."/>
            <person name="Zody M.C."/>
            <person name="Mesirov J."/>
            <person name="Lindblad-Toh K."/>
            <person name="Birren B."/>
            <person name="Nusbaum C."/>
            <person name="Kahn D."/>
            <person name="Robinson-Rechavi M."/>
            <person name="Laudet V."/>
            <person name="Schachter V."/>
            <person name="Quetier F."/>
            <person name="Saurin W."/>
            <person name="Scarpelli C."/>
            <person name="Wincker P."/>
            <person name="Lander E.S."/>
            <person name="Weissenbach J."/>
            <person name="Roest Crollius H."/>
        </authorList>
    </citation>
    <scope>NUCLEOTIDE SEQUENCE [LARGE SCALE GENOMIC DNA]</scope>
</reference>
<sequence>PPQTSPDLLLTLFRSPPAPQTSSDLLLCFQKGNSALHISSLAGQLAVVKVLVKRGADINRAVAERLHPPLHARPRRTTWRWCASCWRTEATRAPPPR</sequence>
<evidence type="ECO:0000256" key="1">
    <source>
        <dbReference type="PROSITE-ProRule" id="PRU00023"/>
    </source>
</evidence>
<gene>
    <name evidence="2" type="ORF">GSTENG00036087001</name>
</gene>
<dbReference type="Pfam" id="PF00023">
    <property type="entry name" value="Ank"/>
    <property type="match status" value="1"/>
</dbReference>
<dbReference type="PROSITE" id="PS50297">
    <property type="entry name" value="ANK_REP_REGION"/>
    <property type="match status" value="1"/>
</dbReference>
<dbReference type="AlphaFoldDB" id="Q4RBM3"/>
<comment type="caution">
    <text evidence="2">The sequence shown here is derived from an EMBL/GenBank/DDBJ whole genome shotgun (WGS) entry which is preliminary data.</text>
</comment>
<dbReference type="PROSITE" id="PS50088">
    <property type="entry name" value="ANK_REPEAT"/>
    <property type="match status" value="1"/>
</dbReference>
<feature type="repeat" description="ANK" evidence="1">
    <location>
        <begin position="31"/>
        <end position="63"/>
    </location>
</feature>
<keyword evidence="1" id="KW-0040">ANK repeat</keyword>
<feature type="non-terminal residue" evidence="2">
    <location>
        <position position="1"/>
    </location>
</feature>
<proteinExistence type="predicted"/>
<protein>
    <submittedName>
        <fullName evidence="2">(spotted green pufferfish) hypothetical protein</fullName>
    </submittedName>
</protein>
<dbReference type="SMART" id="SM00248">
    <property type="entry name" value="ANK"/>
    <property type="match status" value="1"/>
</dbReference>
<evidence type="ECO:0000313" key="2">
    <source>
        <dbReference type="EMBL" id="CAG14210.1"/>
    </source>
</evidence>
<dbReference type="Gene3D" id="1.25.40.20">
    <property type="entry name" value="Ankyrin repeat-containing domain"/>
    <property type="match status" value="1"/>
</dbReference>
<dbReference type="InterPro" id="IPR036770">
    <property type="entry name" value="Ankyrin_rpt-contain_sf"/>
</dbReference>
<dbReference type="EMBL" id="CAAE01021109">
    <property type="protein sequence ID" value="CAG14210.1"/>
    <property type="molecule type" value="Genomic_DNA"/>
</dbReference>
<dbReference type="SUPFAM" id="SSF48403">
    <property type="entry name" value="Ankyrin repeat"/>
    <property type="match status" value="1"/>
</dbReference>